<dbReference type="PANTHER" id="PTHR12483">
    <property type="entry name" value="SOLUTE CARRIER FAMILY 31 COPPER TRANSPORTERS"/>
    <property type="match status" value="1"/>
</dbReference>
<evidence type="ECO:0000256" key="6">
    <source>
        <dbReference type="RuleBase" id="RU367022"/>
    </source>
</evidence>
<keyword evidence="2 6" id="KW-0812">Transmembrane</keyword>
<reference evidence="8 9" key="1">
    <citation type="journal article" date="2019" name="Nat. Plants">
        <title>Stout camphor tree genome fills gaps in understanding of flowering plant genome evolution.</title>
        <authorList>
            <person name="Chaw S.M."/>
            <person name="Liu Y.C."/>
            <person name="Wu Y.W."/>
            <person name="Wang H.Y."/>
            <person name="Lin C.I."/>
            <person name="Wu C.S."/>
            <person name="Ke H.M."/>
            <person name="Chang L.Y."/>
            <person name="Hsu C.Y."/>
            <person name="Yang H.T."/>
            <person name="Sudianto E."/>
            <person name="Hsu M.H."/>
            <person name="Wu K.P."/>
            <person name="Wang L.N."/>
            <person name="Leebens-Mack J.H."/>
            <person name="Tsai I.J."/>
        </authorList>
    </citation>
    <scope>NUCLEOTIDE SEQUENCE [LARGE SCALE GENOMIC DNA]</scope>
    <source>
        <strain evidence="9">cv. Chaw 1501</strain>
        <tissue evidence="8">Young leaves</tissue>
    </source>
</reference>
<comment type="subcellular location">
    <subcellularLocation>
        <location evidence="6">Membrane</location>
        <topology evidence="6">Multi-pass membrane protein</topology>
    </subcellularLocation>
</comment>
<evidence type="ECO:0000256" key="7">
    <source>
        <dbReference type="SAM" id="MobiDB-lite"/>
    </source>
</evidence>
<keyword evidence="5 6" id="KW-0472">Membrane</keyword>
<sequence length="166" mass="18107">MDPDPRPSPLANLPGPLDPSPKSPSLTPAMDDMNMSPPSSNTNMTMMQMTFFWGKDVDILFSGWPGHRLGMYLFALFFVFALSVTVEWLTTFRFTKLGANRVWAGLGQTGVHVLRVGLAYMVMLAVMSFNAGVLIVAVIGHAVGFLLFATSLSKRPNSDEPGPDLK</sequence>
<dbReference type="InterPro" id="IPR007274">
    <property type="entry name" value="Cop_transporter"/>
</dbReference>
<dbReference type="Proteomes" id="UP000283530">
    <property type="component" value="Unassembled WGS sequence"/>
</dbReference>
<dbReference type="OrthoDB" id="73901at2759"/>
<name>A0A3S3QJQ0_9MAGN</name>
<comment type="caution">
    <text evidence="8">The sequence shown here is derived from an EMBL/GenBank/DDBJ whole genome shotgun (WGS) entry which is preliminary data.</text>
</comment>
<evidence type="ECO:0000256" key="1">
    <source>
        <dbReference type="ARBA" id="ARBA00006921"/>
    </source>
</evidence>
<dbReference type="AlphaFoldDB" id="A0A3S3QJQ0"/>
<evidence type="ECO:0000313" key="9">
    <source>
        <dbReference type="Proteomes" id="UP000283530"/>
    </source>
</evidence>
<dbReference type="EMBL" id="QPKB01000005">
    <property type="protein sequence ID" value="RWR86170.1"/>
    <property type="molecule type" value="Genomic_DNA"/>
</dbReference>
<evidence type="ECO:0000256" key="3">
    <source>
        <dbReference type="ARBA" id="ARBA00022796"/>
    </source>
</evidence>
<organism evidence="8 9">
    <name type="scientific">Cinnamomum micranthum f. kanehirae</name>
    <dbReference type="NCBI Taxonomy" id="337451"/>
    <lineage>
        <taxon>Eukaryota</taxon>
        <taxon>Viridiplantae</taxon>
        <taxon>Streptophyta</taxon>
        <taxon>Embryophyta</taxon>
        <taxon>Tracheophyta</taxon>
        <taxon>Spermatophyta</taxon>
        <taxon>Magnoliopsida</taxon>
        <taxon>Magnoliidae</taxon>
        <taxon>Laurales</taxon>
        <taxon>Lauraceae</taxon>
        <taxon>Cinnamomum</taxon>
    </lineage>
</organism>
<accession>A0A3S3QJQ0</accession>
<evidence type="ECO:0000256" key="2">
    <source>
        <dbReference type="ARBA" id="ARBA00022692"/>
    </source>
</evidence>
<comment type="similarity">
    <text evidence="1 6">Belongs to the copper transporter (Ctr) (TC 1.A.56) family. SLC31A subfamily.</text>
</comment>
<protein>
    <recommendedName>
        <fullName evidence="6">Copper transport protein</fullName>
    </recommendedName>
</protein>
<evidence type="ECO:0000256" key="4">
    <source>
        <dbReference type="ARBA" id="ARBA00022989"/>
    </source>
</evidence>
<dbReference type="Pfam" id="PF04145">
    <property type="entry name" value="Ctr"/>
    <property type="match status" value="2"/>
</dbReference>
<keyword evidence="4 6" id="KW-1133">Transmembrane helix</keyword>
<feature type="transmembrane region" description="Helical" evidence="6">
    <location>
        <begin position="69"/>
        <end position="90"/>
    </location>
</feature>
<keyword evidence="3 6" id="KW-0187">Copper transport</keyword>
<feature type="transmembrane region" description="Helical" evidence="6">
    <location>
        <begin position="129"/>
        <end position="149"/>
    </location>
</feature>
<evidence type="ECO:0000256" key="5">
    <source>
        <dbReference type="ARBA" id="ARBA00023136"/>
    </source>
</evidence>
<gene>
    <name evidence="8" type="ORF">CKAN_01505500</name>
</gene>
<keyword evidence="6" id="KW-0813">Transport</keyword>
<evidence type="ECO:0000313" key="8">
    <source>
        <dbReference type="EMBL" id="RWR86170.1"/>
    </source>
</evidence>
<dbReference type="GO" id="GO:0005886">
    <property type="term" value="C:plasma membrane"/>
    <property type="evidence" value="ECO:0007669"/>
    <property type="project" value="TreeGrafter"/>
</dbReference>
<proteinExistence type="inferred from homology"/>
<keyword evidence="6" id="KW-0186">Copper</keyword>
<dbReference type="GO" id="GO:0005375">
    <property type="term" value="F:copper ion transmembrane transporter activity"/>
    <property type="evidence" value="ECO:0007669"/>
    <property type="project" value="UniProtKB-UniRule"/>
</dbReference>
<dbReference type="PANTHER" id="PTHR12483:SF117">
    <property type="entry name" value="COPPER TRANSPORTER 3"/>
    <property type="match status" value="1"/>
</dbReference>
<keyword evidence="6" id="KW-0406">Ion transport</keyword>
<keyword evidence="9" id="KW-1185">Reference proteome</keyword>
<feature type="region of interest" description="Disordered" evidence="7">
    <location>
        <begin position="1"/>
        <end position="37"/>
    </location>
</feature>